<feature type="coiled-coil region" evidence="2">
    <location>
        <begin position="87"/>
        <end position="131"/>
    </location>
</feature>
<dbReference type="PANTHER" id="PTHR31088:SF6">
    <property type="entry name" value="PHAGE SHOCK PROTEIN A"/>
    <property type="match status" value="1"/>
</dbReference>
<evidence type="ECO:0000256" key="1">
    <source>
        <dbReference type="ARBA" id="ARBA00043985"/>
    </source>
</evidence>
<keyword evidence="2" id="KW-0175">Coiled coil</keyword>
<dbReference type="Pfam" id="PF04012">
    <property type="entry name" value="PspA_IM30"/>
    <property type="match status" value="1"/>
</dbReference>
<dbReference type="InterPro" id="IPR007157">
    <property type="entry name" value="PspA_VIPP1"/>
</dbReference>
<evidence type="ECO:0000313" key="4">
    <source>
        <dbReference type="EMBL" id="MBG6086906.1"/>
    </source>
</evidence>
<dbReference type="AlphaFoldDB" id="A0A931DG72"/>
<keyword evidence="5" id="KW-1185">Reference proteome</keyword>
<comment type="caution">
    <text evidence="4">The sequence shown here is derived from an EMBL/GenBank/DDBJ whole genome shotgun (WGS) entry which is preliminary data.</text>
</comment>
<sequence>MGIADRMAEIFTAKANAALDRAEDPRELLDYSYTLQRNLLADVRRGLVDVATARERTEQWQEELRTSAHHLQDKAEKVLAAGHPELAREALAERTRLLDQADALAERQSTLRAEEDRLTAASQRLQGKIEEFGHRKESLKARYTLAEAESYVDEMVAGLSGDMTGAGAAARRAQDRSAHHRVRADALDELLESGALREALLDVEQEPVPPDLHARLDEAITGAAVDEELGRMKAGLHERDSSVAEPRPPSGEGE</sequence>
<dbReference type="EMBL" id="JADOUA010000001">
    <property type="protein sequence ID" value="MBG6086906.1"/>
    <property type="molecule type" value="Genomic_DNA"/>
</dbReference>
<accession>A0A931DG72</accession>
<proteinExistence type="inferred from homology"/>
<gene>
    <name evidence="4" type="ORF">IW256_001019</name>
</gene>
<feature type="region of interest" description="Disordered" evidence="3">
    <location>
        <begin position="227"/>
        <end position="254"/>
    </location>
</feature>
<dbReference type="Proteomes" id="UP000614047">
    <property type="component" value="Unassembled WGS sequence"/>
</dbReference>
<dbReference type="PANTHER" id="PTHR31088">
    <property type="entry name" value="MEMBRANE-ASSOCIATED PROTEIN VIPP1, CHLOROPLASTIC"/>
    <property type="match status" value="1"/>
</dbReference>
<comment type="similarity">
    <text evidence="1">Belongs to the PspA/Vipp/IM30 family.</text>
</comment>
<dbReference type="RefSeq" id="WP_197009842.1">
    <property type="nucleotide sequence ID" value="NZ_BAABES010000007.1"/>
</dbReference>
<name>A0A931DG72_9ACTN</name>
<reference evidence="4" key="1">
    <citation type="submission" date="2020-11" db="EMBL/GenBank/DDBJ databases">
        <title>Sequencing the genomes of 1000 actinobacteria strains.</title>
        <authorList>
            <person name="Klenk H.-P."/>
        </authorList>
    </citation>
    <scope>NUCLEOTIDE SEQUENCE</scope>
    <source>
        <strain evidence="4">DSM 43175</strain>
    </source>
</reference>
<organism evidence="4 5">
    <name type="scientific">Actinomadura viridis</name>
    <dbReference type="NCBI Taxonomy" id="58110"/>
    <lineage>
        <taxon>Bacteria</taxon>
        <taxon>Bacillati</taxon>
        <taxon>Actinomycetota</taxon>
        <taxon>Actinomycetes</taxon>
        <taxon>Streptosporangiales</taxon>
        <taxon>Thermomonosporaceae</taxon>
        <taxon>Actinomadura</taxon>
    </lineage>
</organism>
<protein>
    <submittedName>
        <fullName evidence="4">Phage shock protein A</fullName>
    </submittedName>
</protein>
<evidence type="ECO:0000313" key="5">
    <source>
        <dbReference type="Proteomes" id="UP000614047"/>
    </source>
</evidence>
<evidence type="ECO:0000256" key="2">
    <source>
        <dbReference type="SAM" id="Coils"/>
    </source>
</evidence>
<feature type="compositionally biased region" description="Basic and acidic residues" evidence="3">
    <location>
        <begin position="228"/>
        <end position="242"/>
    </location>
</feature>
<evidence type="ECO:0000256" key="3">
    <source>
        <dbReference type="SAM" id="MobiDB-lite"/>
    </source>
</evidence>